<evidence type="ECO:0000313" key="1">
    <source>
        <dbReference type="EMBL" id="QZN95916.1"/>
    </source>
</evidence>
<dbReference type="Gene3D" id="2.40.70.10">
    <property type="entry name" value="Acid Proteases"/>
    <property type="match status" value="1"/>
</dbReference>
<protein>
    <recommendedName>
        <fullName evidence="3">Peptidase A2 domain-containing protein</fullName>
    </recommendedName>
</protein>
<dbReference type="PROSITE" id="PS51257">
    <property type="entry name" value="PROKAR_LIPOPROTEIN"/>
    <property type="match status" value="1"/>
</dbReference>
<evidence type="ECO:0000313" key="2">
    <source>
        <dbReference type="Proteomes" id="UP000825886"/>
    </source>
</evidence>
<proteinExistence type="predicted"/>
<dbReference type="Proteomes" id="UP000825886">
    <property type="component" value="Chromosome"/>
</dbReference>
<reference evidence="1 2" key="1">
    <citation type="submission" date="2021-08" db="EMBL/GenBank/DDBJ databases">
        <title>Culture and genomic analysis of Symbiopectobacterium purcellii sp. nov. gen. nov., isolated from the leafhopper Empoasca decipiens.</title>
        <authorList>
            <person name="Nadal-Jimenez P."/>
            <person name="Siozios S."/>
            <person name="Halliday N."/>
            <person name="Camara M."/>
            <person name="Hurst G.D.D."/>
        </authorList>
    </citation>
    <scope>NUCLEOTIDE SEQUENCE [LARGE SCALE GENOMIC DNA]</scope>
    <source>
        <strain evidence="1 2">SyEd1</strain>
    </source>
</reference>
<evidence type="ECO:0008006" key="3">
    <source>
        <dbReference type="Google" id="ProtNLM"/>
    </source>
</evidence>
<dbReference type="RefSeq" id="WP_222158985.1">
    <property type="nucleotide sequence ID" value="NZ_CP081864.1"/>
</dbReference>
<accession>A0ABX9APH0</accession>
<sequence length="79" mass="8555">MPLSHEKTTQIASILLCLSSVTGCDYLEKNQRETPNNKKDGTVLETSIEDDIVIPVVINNKTLNFLVDTGASSLIPVPA</sequence>
<dbReference type="InterPro" id="IPR021109">
    <property type="entry name" value="Peptidase_aspartic_dom_sf"/>
</dbReference>
<keyword evidence="2" id="KW-1185">Reference proteome</keyword>
<gene>
    <name evidence="1" type="ORF">K6K13_22905</name>
</gene>
<organism evidence="1 2">
    <name type="scientific">Symbiopectobacterium purcellii</name>
    <dbReference type="NCBI Taxonomy" id="2871826"/>
    <lineage>
        <taxon>Bacteria</taxon>
        <taxon>Pseudomonadati</taxon>
        <taxon>Pseudomonadota</taxon>
        <taxon>Gammaproteobacteria</taxon>
        <taxon>Enterobacterales</taxon>
        <taxon>Enterobacteriaceae</taxon>
    </lineage>
</organism>
<dbReference type="EMBL" id="CP081864">
    <property type="protein sequence ID" value="QZN95916.1"/>
    <property type="molecule type" value="Genomic_DNA"/>
</dbReference>
<name>A0ABX9APH0_9ENTR</name>